<dbReference type="Proteomes" id="UP000094622">
    <property type="component" value="Unassembled WGS sequence"/>
</dbReference>
<dbReference type="AlphaFoldDB" id="A0A1E3H0Z7"/>
<feature type="transmembrane region" description="Helical" evidence="1">
    <location>
        <begin position="12"/>
        <end position="36"/>
    </location>
</feature>
<dbReference type="EMBL" id="MCRJ01000065">
    <property type="protein sequence ID" value="ODN70003.1"/>
    <property type="molecule type" value="Genomic_DNA"/>
</dbReference>
<reference evidence="2 3" key="1">
    <citation type="submission" date="2016-07" db="EMBL/GenBank/DDBJ databases">
        <title>Draft Genome Sequence of Methylobrevis pamukkalensis PK2.</title>
        <authorList>
            <person name="Vasilenko O.V."/>
            <person name="Doronina N.V."/>
            <person name="Shmareva M.N."/>
            <person name="Tarlachkov S.V."/>
            <person name="Mustakhimov I."/>
            <person name="Trotsenko Y.A."/>
        </authorList>
    </citation>
    <scope>NUCLEOTIDE SEQUENCE [LARGE SCALE GENOMIC DNA]</scope>
    <source>
        <strain evidence="2 3">PK2</strain>
    </source>
</reference>
<evidence type="ECO:0000313" key="3">
    <source>
        <dbReference type="Proteomes" id="UP000094622"/>
    </source>
</evidence>
<dbReference type="InterPro" id="IPR008407">
    <property type="entry name" value="Brnchd-chn_aa_trnsp_AzlD"/>
</dbReference>
<keyword evidence="1" id="KW-1133">Transmembrane helix</keyword>
<dbReference type="Pfam" id="PF05437">
    <property type="entry name" value="AzlD"/>
    <property type="match status" value="1"/>
</dbReference>
<proteinExistence type="predicted"/>
<feature type="transmembrane region" description="Helical" evidence="1">
    <location>
        <begin position="48"/>
        <end position="66"/>
    </location>
</feature>
<comment type="caution">
    <text evidence="2">The sequence shown here is derived from an EMBL/GenBank/DDBJ whole genome shotgun (WGS) entry which is preliminary data.</text>
</comment>
<sequence>MPGYTLVDAPWWPFLFMVLAGALPTHIWRWLGVAFGTRLSEDSEIMRWVRAVATALVAAVVCRLVFYPQGYLAELPLAFRLGAFLGGFAVFLAAGRRPLPGIIAGELLLIVAMTFGMPGA</sequence>
<protein>
    <submittedName>
        <fullName evidence="2">Branched-chain amino acid transport protein (AzlD)</fullName>
    </submittedName>
</protein>
<keyword evidence="1" id="KW-0812">Transmembrane</keyword>
<organism evidence="2 3">
    <name type="scientific">Methylobrevis pamukkalensis</name>
    <dbReference type="NCBI Taxonomy" id="1439726"/>
    <lineage>
        <taxon>Bacteria</taxon>
        <taxon>Pseudomonadati</taxon>
        <taxon>Pseudomonadota</taxon>
        <taxon>Alphaproteobacteria</taxon>
        <taxon>Hyphomicrobiales</taxon>
        <taxon>Pleomorphomonadaceae</taxon>
        <taxon>Methylobrevis</taxon>
    </lineage>
</organism>
<keyword evidence="3" id="KW-1185">Reference proteome</keyword>
<evidence type="ECO:0000256" key="1">
    <source>
        <dbReference type="SAM" id="Phobius"/>
    </source>
</evidence>
<keyword evidence="1" id="KW-0472">Membrane</keyword>
<feature type="transmembrane region" description="Helical" evidence="1">
    <location>
        <begin position="102"/>
        <end position="119"/>
    </location>
</feature>
<feature type="transmembrane region" description="Helical" evidence="1">
    <location>
        <begin position="78"/>
        <end position="95"/>
    </location>
</feature>
<evidence type="ECO:0000313" key="2">
    <source>
        <dbReference type="EMBL" id="ODN70003.1"/>
    </source>
</evidence>
<gene>
    <name evidence="2" type="ORF">A6302_02659</name>
</gene>
<name>A0A1E3H0Z7_9HYPH</name>
<dbReference type="OrthoDB" id="7855510at2"/>
<accession>A0A1E3H0Z7</accession>
<dbReference type="RefSeq" id="WP_069307208.1">
    <property type="nucleotide sequence ID" value="NZ_MCRJ01000065.1"/>
</dbReference>